<dbReference type="RefSeq" id="WP_269333088.1">
    <property type="nucleotide sequence ID" value="NZ_JAMZFT010000002.1"/>
</dbReference>
<comment type="caution">
    <text evidence="2">The sequence shown here is derived from an EMBL/GenBank/DDBJ whole genome shotgun (WGS) entry which is preliminary data.</text>
</comment>
<dbReference type="GO" id="GO:0016787">
    <property type="term" value="F:hydrolase activity"/>
    <property type="evidence" value="ECO:0007669"/>
    <property type="project" value="UniProtKB-KW"/>
</dbReference>
<dbReference type="PRINTS" id="PR00111">
    <property type="entry name" value="ABHYDROLASE"/>
</dbReference>
<dbReference type="InterPro" id="IPR000073">
    <property type="entry name" value="AB_hydrolase_1"/>
</dbReference>
<dbReference type="SUPFAM" id="SSF53474">
    <property type="entry name" value="alpha/beta-Hydrolases"/>
    <property type="match status" value="1"/>
</dbReference>
<evidence type="ECO:0000313" key="2">
    <source>
        <dbReference type="EMBL" id="MCP1337157.1"/>
    </source>
</evidence>
<organism evidence="2 3">
    <name type="scientific">Futiania mangrovi</name>
    <dbReference type="NCBI Taxonomy" id="2959716"/>
    <lineage>
        <taxon>Bacteria</taxon>
        <taxon>Pseudomonadati</taxon>
        <taxon>Pseudomonadota</taxon>
        <taxon>Alphaproteobacteria</taxon>
        <taxon>Futianiales</taxon>
        <taxon>Futianiaceae</taxon>
        <taxon>Futiania</taxon>
    </lineage>
</organism>
<sequence length="269" mass="29679">MPTLEHNGATLHYHLVDATYPWIDSPETIVFHHGLGTTSATWAEWLPLLAGQYRLVAYDMRGCGRSSVPEPGFPWSYELLMDDLFAIADAVGADRFHFIGESLGGIIGYNLGIHRPERLLSIVSVTASHQAGWLRGGVADWQALIDQGGIKAWSEMMMEGRFPPDALSAEKSSWYHEHQMTSEPHVVLEVSGIIRQMDLRPHLHTIRTPLLLLIGEASPFVPVEAVIDIRQQIGQAASLHVISGARHGVVFSHPGECVNAVIGFIRRQG</sequence>
<dbReference type="Proteomes" id="UP001055804">
    <property type="component" value="Unassembled WGS sequence"/>
</dbReference>
<dbReference type="PANTHER" id="PTHR43798">
    <property type="entry name" value="MONOACYLGLYCEROL LIPASE"/>
    <property type="match status" value="1"/>
</dbReference>
<dbReference type="Gene3D" id="3.40.50.1820">
    <property type="entry name" value="alpha/beta hydrolase"/>
    <property type="match status" value="1"/>
</dbReference>
<evidence type="ECO:0000313" key="3">
    <source>
        <dbReference type="Proteomes" id="UP001055804"/>
    </source>
</evidence>
<dbReference type="InterPro" id="IPR029058">
    <property type="entry name" value="AB_hydrolase_fold"/>
</dbReference>
<reference evidence="2" key="1">
    <citation type="submission" date="2022-06" db="EMBL/GenBank/DDBJ databases">
        <title>Isolation and Genomics of Futiania mangrovii gen. nov., sp. nov., a Rare and Metabolically-versatile member in the Class Alphaproteobacteria.</title>
        <authorList>
            <person name="Liu L."/>
            <person name="Huang W.-C."/>
            <person name="Pan J."/>
            <person name="Li J."/>
            <person name="Huang Y."/>
            <person name="Du H."/>
            <person name="Liu Y."/>
            <person name="Li M."/>
        </authorList>
    </citation>
    <scope>NUCLEOTIDE SEQUENCE</scope>
    <source>
        <strain evidence="2">FT118</strain>
    </source>
</reference>
<dbReference type="PANTHER" id="PTHR43798:SF33">
    <property type="entry name" value="HYDROLASE, PUTATIVE (AFU_ORTHOLOGUE AFUA_2G14860)-RELATED"/>
    <property type="match status" value="1"/>
</dbReference>
<dbReference type="InterPro" id="IPR050266">
    <property type="entry name" value="AB_hydrolase_sf"/>
</dbReference>
<dbReference type="EMBL" id="JAMZFT010000002">
    <property type="protein sequence ID" value="MCP1337157.1"/>
    <property type="molecule type" value="Genomic_DNA"/>
</dbReference>
<evidence type="ECO:0000259" key="1">
    <source>
        <dbReference type="Pfam" id="PF00561"/>
    </source>
</evidence>
<keyword evidence="3" id="KW-1185">Reference proteome</keyword>
<protein>
    <submittedName>
        <fullName evidence="2">Alpha/beta hydrolase</fullName>
    </submittedName>
</protein>
<dbReference type="AlphaFoldDB" id="A0A9J6PCS9"/>
<keyword evidence="2" id="KW-0378">Hydrolase</keyword>
<dbReference type="Pfam" id="PF00561">
    <property type="entry name" value="Abhydrolase_1"/>
    <property type="match status" value="1"/>
</dbReference>
<feature type="domain" description="AB hydrolase-1" evidence="1">
    <location>
        <begin position="28"/>
        <end position="127"/>
    </location>
</feature>
<accession>A0A9J6PCS9</accession>
<dbReference type="GO" id="GO:0016020">
    <property type="term" value="C:membrane"/>
    <property type="evidence" value="ECO:0007669"/>
    <property type="project" value="TreeGrafter"/>
</dbReference>
<proteinExistence type="predicted"/>
<name>A0A9J6PCS9_9PROT</name>
<gene>
    <name evidence="2" type="ORF">NJQ99_12095</name>
</gene>